<proteinExistence type="predicted"/>
<dbReference type="OrthoDB" id="32521at2"/>
<keyword evidence="1" id="KW-0812">Transmembrane</keyword>
<feature type="domain" description="SPW repeat-containing integral membrane" evidence="2">
    <location>
        <begin position="4"/>
        <end position="97"/>
    </location>
</feature>
<dbReference type="InterPro" id="IPR005530">
    <property type="entry name" value="SPW"/>
</dbReference>
<feature type="transmembrane region" description="Helical" evidence="1">
    <location>
        <begin position="57"/>
        <end position="76"/>
    </location>
</feature>
<dbReference type="AlphaFoldDB" id="A0A559K9W8"/>
<gene>
    <name evidence="3" type="ORF">FPZ49_15640</name>
</gene>
<dbReference type="EMBL" id="VNJI01000018">
    <property type="protein sequence ID" value="TVY08925.1"/>
    <property type="molecule type" value="Genomic_DNA"/>
</dbReference>
<comment type="caution">
    <text evidence="3">The sequence shown here is derived from an EMBL/GenBank/DDBJ whole genome shotgun (WGS) entry which is preliminary data.</text>
</comment>
<feature type="transmembrane region" description="Helical" evidence="1">
    <location>
        <begin position="82"/>
        <end position="99"/>
    </location>
</feature>
<keyword evidence="1" id="KW-0472">Membrane</keyword>
<name>A0A559K9W8_9BACL</name>
<feature type="transmembrane region" description="Helical" evidence="1">
    <location>
        <begin position="33"/>
        <end position="50"/>
    </location>
</feature>
<reference evidence="3 4" key="1">
    <citation type="submission" date="2019-07" db="EMBL/GenBank/DDBJ databases">
        <authorList>
            <person name="Kim J."/>
        </authorList>
    </citation>
    <scope>NUCLEOTIDE SEQUENCE [LARGE SCALE GENOMIC DNA]</scope>
    <source>
        <strain evidence="3 4">JC52</strain>
    </source>
</reference>
<sequence>MNTRNVLAALIGLFFVFAPWLLGFTDEAGLVRTSVFLGAVQFITSILAFGKYGWNTWQNWISFISGVAFIIFPFAFTLGWGITVIYIFLGFATVLLNFYNMNAEKAS</sequence>
<keyword evidence="1" id="KW-1133">Transmembrane helix</keyword>
<protein>
    <submittedName>
        <fullName evidence="3">NAD(P)(+) transhydrogenase (Re/Si-specific) subunit beta</fullName>
    </submittedName>
</protein>
<evidence type="ECO:0000313" key="4">
    <source>
        <dbReference type="Proteomes" id="UP000317036"/>
    </source>
</evidence>
<evidence type="ECO:0000256" key="1">
    <source>
        <dbReference type="SAM" id="Phobius"/>
    </source>
</evidence>
<dbReference type="Proteomes" id="UP000317036">
    <property type="component" value="Unassembled WGS sequence"/>
</dbReference>
<accession>A0A559K9W8</accession>
<organism evidence="3 4">
    <name type="scientific">Paenibacillus cremeus</name>
    <dbReference type="NCBI Taxonomy" id="2163881"/>
    <lineage>
        <taxon>Bacteria</taxon>
        <taxon>Bacillati</taxon>
        <taxon>Bacillota</taxon>
        <taxon>Bacilli</taxon>
        <taxon>Bacillales</taxon>
        <taxon>Paenibacillaceae</taxon>
        <taxon>Paenibacillus</taxon>
    </lineage>
</organism>
<evidence type="ECO:0000259" key="2">
    <source>
        <dbReference type="Pfam" id="PF03779"/>
    </source>
</evidence>
<dbReference type="RefSeq" id="WP_144848277.1">
    <property type="nucleotide sequence ID" value="NZ_VNJI01000018.1"/>
</dbReference>
<keyword evidence="4" id="KW-1185">Reference proteome</keyword>
<dbReference type="Pfam" id="PF03779">
    <property type="entry name" value="SPW"/>
    <property type="match status" value="1"/>
</dbReference>
<evidence type="ECO:0000313" key="3">
    <source>
        <dbReference type="EMBL" id="TVY08925.1"/>
    </source>
</evidence>